<dbReference type="GO" id="GO:0006955">
    <property type="term" value="P:immune response"/>
    <property type="evidence" value="ECO:0007669"/>
    <property type="project" value="TreeGrafter"/>
</dbReference>
<evidence type="ECO:0000256" key="6">
    <source>
        <dbReference type="ARBA" id="ARBA00023170"/>
    </source>
</evidence>
<feature type="transmembrane region" description="Helical" evidence="9">
    <location>
        <begin position="242"/>
        <end position="264"/>
    </location>
</feature>
<organism evidence="11">
    <name type="scientific">Oncorhynchus mykiss</name>
    <name type="common">Rainbow trout</name>
    <name type="synonym">Salmo gairdneri</name>
    <dbReference type="NCBI Taxonomy" id="8022"/>
    <lineage>
        <taxon>Eukaryota</taxon>
        <taxon>Metazoa</taxon>
        <taxon>Chordata</taxon>
        <taxon>Craniata</taxon>
        <taxon>Vertebrata</taxon>
        <taxon>Euteleostomi</taxon>
        <taxon>Actinopterygii</taxon>
        <taxon>Neopterygii</taxon>
        <taxon>Teleostei</taxon>
        <taxon>Protacanthopterygii</taxon>
        <taxon>Salmoniformes</taxon>
        <taxon>Salmonidae</taxon>
        <taxon>Salmoninae</taxon>
        <taxon>Oncorhynchus</taxon>
    </lineage>
</organism>
<evidence type="ECO:0000256" key="7">
    <source>
        <dbReference type="ARBA" id="ARBA00023224"/>
    </source>
</evidence>
<dbReference type="PROSITE" id="PS00237">
    <property type="entry name" value="G_PROTEIN_RECEP_F1_1"/>
    <property type="match status" value="1"/>
</dbReference>
<dbReference type="AlphaFoldDB" id="A0A288HA45"/>
<evidence type="ECO:0000256" key="8">
    <source>
        <dbReference type="RuleBase" id="RU000688"/>
    </source>
</evidence>
<keyword evidence="5 9" id="KW-0472">Membrane</keyword>
<dbReference type="PROSITE" id="PS50262">
    <property type="entry name" value="G_PROTEIN_RECEP_F1_2"/>
    <property type="match status" value="1"/>
</dbReference>
<dbReference type="GO" id="GO:0060326">
    <property type="term" value="P:cell chemotaxis"/>
    <property type="evidence" value="ECO:0007669"/>
    <property type="project" value="TreeGrafter"/>
</dbReference>
<dbReference type="InterPro" id="IPR050119">
    <property type="entry name" value="CCR1-9-like"/>
</dbReference>
<protein>
    <submittedName>
        <fullName evidence="11">CCR6b</fullName>
    </submittedName>
</protein>
<feature type="transmembrane region" description="Helical" evidence="9">
    <location>
        <begin position="276"/>
        <end position="295"/>
    </location>
</feature>
<dbReference type="GO" id="GO:0019957">
    <property type="term" value="F:C-C chemokine binding"/>
    <property type="evidence" value="ECO:0007669"/>
    <property type="project" value="TreeGrafter"/>
</dbReference>
<dbReference type="GO" id="GO:0016493">
    <property type="term" value="F:C-C chemokine receptor activity"/>
    <property type="evidence" value="ECO:0007669"/>
    <property type="project" value="TreeGrafter"/>
</dbReference>
<dbReference type="SUPFAM" id="SSF81321">
    <property type="entry name" value="Family A G protein-coupled receptor-like"/>
    <property type="match status" value="1"/>
</dbReference>
<keyword evidence="6 8" id="KW-0675">Receptor</keyword>
<comment type="subcellular location">
    <subcellularLocation>
        <location evidence="1">Membrane</location>
    </subcellularLocation>
</comment>
<feature type="transmembrane region" description="Helical" evidence="9">
    <location>
        <begin position="73"/>
        <end position="94"/>
    </location>
</feature>
<dbReference type="GO" id="GO:0007204">
    <property type="term" value="P:positive regulation of cytosolic calcium ion concentration"/>
    <property type="evidence" value="ECO:0007669"/>
    <property type="project" value="TreeGrafter"/>
</dbReference>
<dbReference type="Gene3D" id="1.20.1070.10">
    <property type="entry name" value="Rhodopsin 7-helix transmembrane proteins"/>
    <property type="match status" value="1"/>
</dbReference>
<dbReference type="PANTHER" id="PTHR10489">
    <property type="entry name" value="CELL ADHESION MOLECULE"/>
    <property type="match status" value="1"/>
</dbReference>
<keyword evidence="4 8" id="KW-0297">G-protein coupled receptor</keyword>
<evidence type="ECO:0000256" key="2">
    <source>
        <dbReference type="ARBA" id="ARBA00022692"/>
    </source>
</evidence>
<reference evidence="11" key="1">
    <citation type="submission" date="2014-09" db="EMBL/GenBank/DDBJ databases">
        <authorList>
            <person name="Magalhaes I.L.F."/>
            <person name="Oliveira U."/>
            <person name="Santos F.R."/>
            <person name="Vidigal T.H.D.A."/>
            <person name="Brescovit A.D."/>
            <person name="Santos A.J."/>
        </authorList>
    </citation>
    <scope>NUCLEOTIDE SEQUENCE</scope>
</reference>
<evidence type="ECO:0000256" key="9">
    <source>
        <dbReference type="SAM" id="Phobius"/>
    </source>
</evidence>
<feature type="domain" description="G-protein coupled receptors family 1 profile" evidence="10">
    <location>
        <begin position="53"/>
        <end position="337"/>
    </location>
</feature>
<dbReference type="EMBL" id="KM516347">
    <property type="protein sequence ID" value="AKN80435.1"/>
    <property type="molecule type" value="mRNA"/>
</dbReference>
<feature type="transmembrane region" description="Helical" evidence="9">
    <location>
        <begin position="114"/>
        <end position="134"/>
    </location>
</feature>
<dbReference type="Pfam" id="PF00001">
    <property type="entry name" value="7tm_1"/>
    <property type="match status" value="2"/>
</dbReference>
<evidence type="ECO:0000259" key="10">
    <source>
        <dbReference type="PROSITE" id="PS50262"/>
    </source>
</evidence>
<evidence type="ECO:0000256" key="3">
    <source>
        <dbReference type="ARBA" id="ARBA00022989"/>
    </source>
</evidence>
<evidence type="ECO:0000256" key="5">
    <source>
        <dbReference type="ARBA" id="ARBA00023136"/>
    </source>
</evidence>
<sequence>MDGTDYSESTNGITEDYGEMEYVEPCQMTKNNRVERVVRLYIHSVICILGLLGNILVIVTYAFYKKAKSMTDVYLLNVAIADMLFVAALPLIIYNEQSDWAMGMVACKVLRGAYSVNLYSGMLLLACISTDRYIAIVQARRSFRLRSLTLLYSRIICVTVWSLALLLSVPTFVYYDRYVPAHSFYNISDNGFFNYSNAMTPVGLKNPVSSESEVDSVVCNFRFPDNATARQMKVLVPSTQMAVGFFLPLLVLGFCYASVIFTLLRVKNFQRHKAVRVVLAVVVVFIACHLPYNAALLHDTVHMFKPQLCGVMDNTQVAKTVTETVAYLHCCLNPVLYAFIGVRFRNHFKKIVEDVWRVGKRVMNVRRFSRVKSEIYVSTARRTVDGSSTDNASSFTM</sequence>
<comment type="similarity">
    <text evidence="8">Belongs to the G-protein coupled receptor 1 family.</text>
</comment>
<dbReference type="InterPro" id="IPR017452">
    <property type="entry name" value="GPCR_Rhodpsn_7TM"/>
</dbReference>
<keyword evidence="2 8" id="KW-0812">Transmembrane</keyword>
<dbReference type="GO" id="GO:0009897">
    <property type="term" value="C:external side of plasma membrane"/>
    <property type="evidence" value="ECO:0007669"/>
    <property type="project" value="TreeGrafter"/>
</dbReference>
<keyword evidence="3 9" id="KW-1133">Transmembrane helix</keyword>
<feature type="transmembrane region" description="Helical" evidence="9">
    <location>
        <begin position="155"/>
        <end position="175"/>
    </location>
</feature>
<dbReference type="GO" id="GO:0019722">
    <property type="term" value="P:calcium-mediated signaling"/>
    <property type="evidence" value="ECO:0007669"/>
    <property type="project" value="TreeGrafter"/>
</dbReference>
<feature type="transmembrane region" description="Helical" evidence="9">
    <location>
        <begin position="40"/>
        <end position="64"/>
    </location>
</feature>
<evidence type="ECO:0000313" key="11">
    <source>
        <dbReference type="EMBL" id="AKN80435.1"/>
    </source>
</evidence>
<feature type="transmembrane region" description="Helical" evidence="9">
    <location>
        <begin position="324"/>
        <end position="342"/>
    </location>
</feature>
<proteinExistence type="evidence at transcript level"/>
<keyword evidence="7 8" id="KW-0807">Transducer</keyword>
<dbReference type="InterPro" id="IPR000276">
    <property type="entry name" value="GPCR_Rhodpsn"/>
</dbReference>
<dbReference type="PRINTS" id="PR00237">
    <property type="entry name" value="GPCRRHODOPSN"/>
</dbReference>
<reference evidence="11" key="2">
    <citation type="submission" date="2017-10" db="EMBL/GenBank/DDBJ databases">
        <title>Molecular cloning and expression analysis of CCRs in Rainbow trout.</title>
        <authorList>
            <person name="Qi Z."/>
            <person name="Wang T."/>
            <person name="Holland J.W."/>
            <person name="Secombes C.J."/>
        </authorList>
    </citation>
    <scope>NUCLEOTIDE SEQUENCE</scope>
</reference>
<evidence type="ECO:0000256" key="4">
    <source>
        <dbReference type="ARBA" id="ARBA00023040"/>
    </source>
</evidence>
<name>A0A288HA45_ONCMY</name>
<evidence type="ECO:0000256" key="1">
    <source>
        <dbReference type="ARBA" id="ARBA00004370"/>
    </source>
</evidence>
<dbReference type="PANTHER" id="PTHR10489:SF611">
    <property type="entry name" value="C-C CHEMOKINE RECEPTOR TYPE 6"/>
    <property type="match status" value="1"/>
</dbReference>
<accession>A0A288HA45</accession>